<feature type="coiled-coil region" evidence="1">
    <location>
        <begin position="206"/>
        <end position="233"/>
    </location>
</feature>
<dbReference type="AlphaFoldDB" id="A0A9Q0CRL7"/>
<dbReference type="EMBL" id="JAMQYH010000002">
    <property type="protein sequence ID" value="KAJ1698570.1"/>
    <property type="molecule type" value="Genomic_DNA"/>
</dbReference>
<protein>
    <recommendedName>
        <fullName evidence="5">Protein POLAR LOCALIZATION DURING ASYMMETRIC DIVISION AND REDISTRIBUTION-like</fullName>
    </recommendedName>
</protein>
<reference evidence="3" key="1">
    <citation type="journal article" date="2022" name="Cell">
        <title>Repeat-based holocentromeres influence genome architecture and karyotype evolution.</title>
        <authorList>
            <person name="Hofstatter P.G."/>
            <person name="Thangavel G."/>
            <person name="Lux T."/>
            <person name="Neumann P."/>
            <person name="Vondrak T."/>
            <person name="Novak P."/>
            <person name="Zhang M."/>
            <person name="Costa L."/>
            <person name="Castellani M."/>
            <person name="Scott A."/>
            <person name="Toegelov H."/>
            <person name="Fuchs J."/>
            <person name="Mata-Sucre Y."/>
            <person name="Dias Y."/>
            <person name="Vanzela A.L.L."/>
            <person name="Huettel B."/>
            <person name="Almeida C.C.S."/>
            <person name="Simkova H."/>
            <person name="Souza G."/>
            <person name="Pedrosa-Harand A."/>
            <person name="Macas J."/>
            <person name="Mayer K.F.X."/>
            <person name="Houben A."/>
            <person name="Marques A."/>
        </authorList>
    </citation>
    <scope>NUCLEOTIDE SEQUENCE</scope>
    <source>
        <strain evidence="3">RhyBre1mFocal</strain>
    </source>
</reference>
<dbReference type="GO" id="GO:0008356">
    <property type="term" value="P:asymmetric cell division"/>
    <property type="evidence" value="ECO:0007669"/>
    <property type="project" value="InterPro"/>
</dbReference>
<dbReference type="PANTHER" id="PTHR33476">
    <property type="entry name" value="EMB|CAB62613.1"/>
    <property type="match status" value="1"/>
</dbReference>
<gene>
    <name evidence="3" type="ORF">LUZ63_007082</name>
</gene>
<evidence type="ECO:0000256" key="2">
    <source>
        <dbReference type="SAM" id="MobiDB-lite"/>
    </source>
</evidence>
<feature type="region of interest" description="Disordered" evidence="2">
    <location>
        <begin position="161"/>
        <end position="188"/>
    </location>
</feature>
<accession>A0A9Q0CRL7</accession>
<dbReference type="PANTHER" id="PTHR33476:SF22">
    <property type="entry name" value="PROTEIN POLAR LOCALIZATION DURING ASYMMETRIC DIVISION AND REDISTRIBUTION"/>
    <property type="match status" value="1"/>
</dbReference>
<evidence type="ECO:0000256" key="1">
    <source>
        <dbReference type="SAM" id="Coils"/>
    </source>
</evidence>
<proteinExistence type="predicted"/>
<keyword evidence="1" id="KW-0175">Coiled coil</keyword>
<feature type="compositionally biased region" description="Polar residues" evidence="2">
    <location>
        <begin position="11"/>
        <end position="25"/>
    </location>
</feature>
<name>A0A9Q0CRL7_9POAL</name>
<sequence>MDAKHRRKKSNSISSVLTKSESSGASKGFGCRVRFPIYSCSFVKGKEDEDWDEGEVNGMEVVSCKEVKREEERRGFELKFESEACMNGNVEQNIGYTSREISNKISISSEKKDEDASLNLGMGVGLMLLLSKSTTELSKMVELRKEMETLLVDLKNEIKNKNGQASTDNSSNAPVSLTSSGGNENSSVCLIPLQEDGASNLVDDRLEKSATEIDDIEAELEVELKRLELSEESRALPPLLVGAIEPDDESYYLNDNLYDSFEGFTDFREQPINEQNNDQEEEQGGDEGDYNSFDGGVCPRELERRLNEVLHLRQRERIEELEYALECAKSRLHEREREICWWQDTARLVTQHKDDSHFR</sequence>
<dbReference type="OrthoDB" id="683266at2759"/>
<dbReference type="Proteomes" id="UP001151287">
    <property type="component" value="Unassembled WGS sequence"/>
</dbReference>
<dbReference type="InterPro" id="IPR040348">
    <property type="entry name" value="POLAR-like"/>
</dbReference>
<feature type="compositionally biased region" description="Basic residues" evidence="2">
    <location>
        <begin position="1"/>
        <end position="10"/>
    </location>
</feature>
<evidence type="ECO:0000313" key="3">
    <source>
        <dbReference type="EMBL" id="KAJ1698570.1"/>
    </source>
</evidence>
<keyword evidence="4" id="KW-1185">Reference proteome</keyword>
<evidence type="ECO:0000313" key="4">
    <source>
        <dbReference type="Proteomes" id="UP001151287"/>
    </source>
</evidence>
<feature type="region of interest" description="Disordered" evidence="2">
    <location>
        <begin position="1"/>
        <end position="29"/>
    </location>
</feature>
<organism evidence="3 4">
    <name type="scientific">Rhynchospora breviuscula</name>
    <dbReference type="NCBI Taxonomy" id="2022672"/>
    <lineage>
        <taxon>Eukaryota</taxon>
        <taxon>Viridiplantae</taxon>
        <taxon>Streptophyta</taxon>
        <taxon>Embryophyta</taxon>
        <taxon>Tracheophyta</taxon>
        <taxon>Spermatophyta</taxon>
        <taxon>Magnoliopsida</taxon>
        <taxon>Liliopsida</taxon>
        <taxon>Poales</taxon>
        <taxon>Cyperaceae</taxon>
        <taxon>Cyperoideae</taxon>
        <taxon>Rhynchosporeae</taxon>
        <taxon>Rhynchospora</taxon>
    </lineage>
</organism>
<evidence type="ECO:0008006" key="5">
    <source>
        <dbReference type="Google" id="ProtNLM"/>
    </source>
</evidence>
<comment type="caution">
    <text evidence="3">The sequence shown here is derived from an EMBL/GenBank/DDBJ whole genome shotgun (WGS) entry which is preliminary data.</text>
</comment>